<dbReference type="KEGG" id="scw:TU94_29580"/>
<evidence type="ECO:0000256" key="1">
    <source>
        <dbReference type="SAM" id="MobiDB-lite"/>
    </source>
</evidence>
<proteinExistence type="predicted"/>
<keyword evidence="3" id="KW-1185">Reference proteome</keyword>
<organism evidence="2 3">
    <name type="scientific">Streptomyces cyaneogriseus subsp. noncyanogenus</name>
    <dbReference type="NCBI Taxonomy" id="477245"/>
    <lineage>
        <taxon>Bacteria</taxon>
        <taxon>Bacillati</taxon>
        <taxon>Actinomycetota</taxon>
        <taxon>Actinomycetes</taxon>
        <taxon>Kitasatosporales</taxon>
        <taxon>Streptomycetaceae</taxon>
        <taxon>Streptomyces</taxon>
    </lineage>
</organism>
<name>A0A0C5GKK7_9ACTN</name>
<dbReference type="Proteomes" id="UP000032234">
    <property type="component" value="Chromosome"/>
</dbReference>
<dbReference type="PATRIC" id="fig|477245.3.peg.6293"/>
<dbReference type="AlphaFoldDB" id="A0A0C5GKK7"/>
<sequence>MAGRIAAVELSQREHRRLGQSAVPGGQDRGDQSGTARARRGVAGNTLAGTVIGSTATVPSTDLLMFFLVGQGGW</sequence>
<dbReference type="HOGENOM" id="CLU_2686135_0_0_11"/>
<evidence type="ECO:0000313" key="2">
    <source>
        <dbReference type="EMBL" id="AJP04981.1"/>
    </source>
</evidence>
<accession>A0A0C5GKK7</accession>
<gene>
    <name evidence="2" type="ORF">TU94_29580</name>
</gene>
<reference evidence="2 3" key="1">
    <citation type="submission" date="2015-02" db="EMBL/GenBank/DDBJ databases">
        <title>Genome sequence of thermotolerant Streptomyces cyaneogriseus subsp. Noncyanogenus NMWT1, the producer of nematocidal antibiotics nemadectin.</title>
        <authorList>
            <person name="Wang H."/>
            <person name="Li C."/>
            <person name="Xiang W."/>
            <person name="Wang X."/>
        </authorList>
    </citation>
    <scope>NUCLEOTIDE SEQUENCE [LARGE SCALE GENOMIC DNA]</scope>
    <source>
        <strain evidence="2 3">NMWT 1</strain>
    </source>
</reference>
<dbReference type="EMBL" id="CP010849">
    <property type="protein sequence ID" value="AJP04981.1"/>
    <property type="molecule type" value="Genomic_DNA"/>
</dbReference>
<evidence type="ECO:0000313" key="3">
    <source>
        <dbReference type="Proteomes" id="UP000032234"/>
    </source>
</evidence>
<feature type="region of interest" description="Disordered" evidence="1">
    <location>
        <begin position="11"/>
        <end position="41"/>
    </location>
</feature>
<protein>
    <submittedName>
        <fullName evidence="2">Uncharacterized protein</fullName>
    </submittedName>
</protein>